<keyword evidence="1" id="KW-0812">Transmembrane</keyword>
<dbReference type="SUPFAM" id="SSF49785">
    <property type="entry name" value="Galactose-binding domain-like"/>
    <property type="match status" value="1"/>
</dbReference>
<name>A0A2N0AFV0_9LEPT</name>
<proteinExistence type="predicted"/>
<organism evidence="3 4">
    <name type="scientific">Leptospira harrisiae</name>
    <dbReference type="NCBI Taxonomy" id="2023189"/>
    <lineage>
        <taxon>Bacteria</taxon>
        <taxon>Pseudomonadati</taxon>
        <taxon>Spirochaetota</taxon>
        <taxon>Spirochaetia</taxon>
        <taxon>Leptospirales</taxon>
        <taxon>Leptospiraceae</taxon>
        <taxon>Leptospira</taxon>
    </lineage>
</organism>
<reference evidence="3 4" key="1">
    <citation type="submission" date="2017-07" db="EMBL/GenBank/DDBJ databases">
        <title>Leptospira spp. isolated from tropical soils.</title>
        <authorList>
            <person name="Thibeaux R."/>
            <person name="Iraola G."/>
            <person name="Ferres I."/>
            <person name="Bierque E."/>
            <person name="Girault D."/>
            <person name="Soupe-Gilbert M.-E."/>
            <person name="Picardeau M."/>
            <person name="Goarant C."/>
        </authorList>
    </citation>
    <scope>NUCLEOTIDE SEQUENCE [LARGE SCALE GENOMIC DNA]</scope>
    <source>
        <strain evidence="3 4">FH2-B-A1</strain>
    </source>
</reference>
<dbReference type="Pfam" id="PF07695">
    <property type="entry name" value="7TMR-DISM_7TM"/>
    <property type="match status" value="1"/>
</dbReference>
<feature type="domain" description="7TM-DISM receptor extracellular" evidence="2">
    <location>
        <begin position="187"/>
        <end position="381"/>
    </location>
</feature>
<feature type="transmembrane region" description="Helical" evidence="1">
    <location>
        <begin position="306"/>
        <end position="325"/>
    </location>
</feature>
<dbReference type="Proteomes" id="UP000232145">
    <property type="component" value="Unassembled WGS sequence"/>
</dbReference>
<feature type="transmembrane region" description="Helical" evidence="1">
    <location>
        <begin position="332"/>
        <end position="350"/>
    </location>
</feature>
<dbReference type="InterPro" id="IPR008979">
    <property type="entry name" value="Galactose-bd-like_sf"/>
</dbReference>
<sequence>MKFLILYRILVLSFFLFILNCARSTDENTVVLRLDGDDWGIYFNNNPDILNAEFNANNLDITTVPNNFRNINKSYRGSIWVRKNFEITTEQHQKSLALQLGKIYQSDEVFINGVLIGKNNSAFGKDPDEFAFGRPRIYPIPHDLLLEGENVLIVKIDSSLSTSAGIISGPIRIVTYEEALNGNLYDSLVELIFVGFYLFIALFFFINFFNLRDKKEYLSFSILALIFSAYELSKNEVRFFLINQFAILKFIEYAFLLILPYGFIKFIQDFFELKPFKYQRLYLLMQFFFIAVFAIIHNPVFWYNFIGYWDIHLLAVIGYAIYVTFLKFRDQARGSTIHLLALVYLLYSILKEILIERGYLNSPSSLETSFLVYLVLMTLALRFQFLMMKRKLQNRYERLKEADSLREKIFYYMDAMISGPLKSMKEKLISFRESTQKTKDKNLVKEVIEVQSSIDNVMDDIIELSRLEVLKEVPFKEQVNFISFINEVIPEDDITYSIKVNPETEIHNSLDLINSVVVRLVDFPPFKEFNHNDLIITQDLKGNVHFRFLLFHSNPKVSQRLFSDLVENYNTLTPVKVKWAIILEIVRLLGAKIDFKIIKKKYLKIDLGIAAIVPVSELQPIKEPKNSTQTTSNKTAKEDWRVTLKRIWKFLKETEIKIPNFKKKK</sequence>
<dbReference type="RefSeq" id="WP_100744104.1">
    <property type="nucleotide sequence ID" value="NZ_NPDW01000002.1"/>
</dbReference>
<feature type="transmembrane region" description="Helical" evidence="1">
    <location>
        <begin position="191"/>
        <end position="210"/>
    </location>
</feature>
<accession>A0A2N0AFV0</accession>
<dbReference type="Gene3D" id="2.60.120.260">
    <property type="entry name" value="Galactose-binding domain-like"/>
    <property type="match status" value="1"/>
</dbReference>
<evidence type="ECO:0000259" key="2">
    <source>
        <dbReference type="Pfam" id="PF07695"/>
    </source>
</evidence>
<keyword evidence="1" id="KW-1133">Transmembrane helix</keyword>
<evidence type="ECO:0000313" key="4">
    <source>
        <dbReference type="Proteomes" id="UP000232145"/>
    </source>
</evidence>
<protein>
    <recommendedName>
        <fullName evidence="2">7TM-DISM receptor extracellular domain-containing protein</fullName>
    </recommendedName>
</protein>
<dbReference type="InterPro" id="IPR011623">
    <property type="entry name" value="7TMR_DISM_rcpt_extracell_dom1"/>
</dbReference>
<dbReference type="AlphaFoldDB" id="A0A2N0AFV0"/>
<keyword evidence="4" id="KW-1185">Reference proteome</keyword>
<evidence type="ECO:0000313" key="3">
    <source>
        <dbReference type="EMBL" id="PJZ83103.1"/>
    </source>
</evidence>
<evidence type="ECO:0000256" key="1">
    <source>
        <dbReference type="SAM" id="Phobius"/>
    </source>
</evidence>
<dbReference type="EMBL" id="NPDX01000007">
    <property type="protein sequence ID" value="PJZ83103.1"/>
    <property type="molecule type" value="Genomic_DNA"/>
</dbReference>
<comment type="caution">
    <text evidence="3">The sequence shown here is derived from an EMBL/GenBank/DDBJ whole genome shotgun (WGS) entry which is preliminary data.</text>
</comment>
<feature type="transmembrane region" description="Helical" evidence="1">
    <location>
        <begin position="370"/>
        <end position="388"/>
    </location>
</feature>
<gene>
    <name evidence="3" type="ORF">CH364_17590</name>
</gene>
<dbReference type="OrthoDB" id="9795554at2"/>
<feature type="transmembrane region" description="Helical" evidence="1">
    <location>
        <begin position="239"/>
        <end position="261"/>
    </location>
</feature>
<keyword evidence="1" id="KW-0472">Membrane</keyword>
<feature type="transmembrane region" description="Helical" evidence="1">
    <location>
        <begin position="281"/>
        <end position="300"/>
    </location>
</feature>